<feature type="compositionally biased region" description="Basic and acidic residues" evidence="1">
    <location>
        <begin position="9"/>
        <end position="33"/>
    </location>
</feature>
<sequence length="60" mass="6853">MPPRKPEHRPKEVATVGRKDGDGRRCGSPERSPRRVFRPHRGVMRKWGTVPEPSGNRPGR</sequence>
<accession>H3KGK1</accession>
<evidence type="ECO:0000313" key="3">
    <source>
        <dbReference type="Proteomes" id="UP000004956"/>
    </source>
</evidence>
<comment type="caution">
    <text evidence="2">The sequence shown here is derived from an EMBL/GenBank/DDBJ whole genome shotgun (WGS) entry which is preliminary data.</text>
</comment>
<dbReference type="AlphaFoldDB" id="H3KGK1"/>
<reference evidence="2 3" key="1">
    <citation type="submission" date="2011-11" db="EMBL/GenBank/DDBJ databases">
        <authorList>
            <person name="Weinstock G."/>
            <person name="Sodergren E."/>
            <person name="Clifton S."/>
            <person name="Fulton L."/>
            <person name="Fulton B."/>
            <person name="Courtney L."/>
            <person name="Fronick C."/>
            <person name="Harrison M."/>
            <person name="Strong C."/>
            <person name="Farmer C."/>
            <person name="Delahaunty K."/>
            <person name="Markovic C."/>
            <person name="Hall O."/>
            <person name="Minx P."/>
            <person name="Tomlinson C."/>
            <person name="Mitreva M."/>
            <person name="Hou S."/>
            <person name="Chen J."/>
            <person name="Wollam A."/>
            <person name="Pepin K.H."/>
            <person name="Johnson M."/>
            <person name="Bhonagiri V."/>
            <person name="Zhang X."/>
            <person name="Suruliraj S."/>
            <person name="Warren W."/>
            <person name="Chinwalla A."/>
            <person name="Mardis E.R."/>
            <person name="Wilson R.K."/>
        </authorList>
    </citation>
    <scope>NUCLEOTIDE SEQUENCE [LARGE SCALE GENOMIC DNA]</scope>
    <source>
        <strain evidence="2 3">YIT 11816</strain>
    </source>
</reference>
<dbReference type="Proteomes" id="UP000004956">
    <property type="component" value="Unassembled WGS sequence"/>
</dbReference>
<proteinExistence type="predicted"/>
<feature type="region of interest" description="Disordered" evidence="1">
    <location>
        <begin position="1"/>
        <end position="60"/>
    </location>
</feature>
<organism evidence="2 3">
    <name type="scientific">Sutterella parvirubra YIT 11816</name>
    <dbReference type="NCBI Taxonomy" id="762967"/>
    <lineage>
        <taxon>Bacteria</taxon>
        <taxon>Pseudomonadati</taxon>
        <taxon>Pseudomonadota</taxon>
        <taxon>Betaproteobacteria</taxon>
        <taxon>Burkholderiales</taxon>
        <taxon>Sutterellaceae</taxon>
        <taxon>Sutterella</taxon>
    </lineage>
</organism>
<dbReference type="EMBL" id="AFBQ01000282">
    <property type="protein sequence ID" value="EHY30778.1"/>
    <property type="molecule type" value="Genomic_DNA"/>
</dbReference>
<dbReference type="STRING" id="762967.HMPREF9440_01881"/>
<protein>
    <submittedName>
        <fullName evidence="2">Uncharacterized protein</fullName>
    </submittedName>
</protein>
<evidence type="ECO:0000313" key="2">
    <source>
        <dbReference type="EMBL" id="EHY30778.1"/>
    </source>
</evidence>
<evidence type="ECO:0000256" key="1">
    <source>
        <dbReference type="SAM" id="MobiDB-lite"/>
    </source>
</evidence>
<gene>
    <name evidence="2" type="ORF">HMPREF9440_01881</name>
</gene>
<name>H3KGK1_9BURK</name>
<dbReference type="HOGENOM" id="CLU_2940142_0_0_4"/>
<feature type="compositionally biased region" description="Basic residues" evidence="1">
    <location>
        <begin position="34"/>
        <end position="44"/>
    </location>
</feature>
<keyword evidence="3" id="KW-1185">Reference proteome</keyword>